<feature type="domain" description="Disabled homolog 2-interacting protein C-terminal" evidence="2">
    <location>
        <begin position="1"/>
        <end position="270"/>
    </location>
</feature>
<name>A0A8B9HWL9_ASTMX</name>
<evidence type="ECO:0000313" key="4">
    <source>
        <dbReference type="Proteomes" id="UP000694621"/>
    </source>
</evidence>
<feature type="compositionally biased region" description="Polar residues" evidence="1">
    <location>
        <begin position="217"/>
        <end position="243"/>
    </location>
</feature>
<feature type="region of interest" description="Disordered" evidence="1">
    <location>
        <begin position="108"/>
        <end position="165"/>
    </location>
</feature>
<proteinExistence type="predicted"/>
<dbReference type="Proteomes" id="UP000694621">
    <property type="component" value="Unplaced"/>
</dbReference>
<feature type="region of interest" description="Disordered" evidence="1">
    <location>
        <begin position="217"/>
        <end position="269"/>
    </location>
</feature>
<dbReference type="Ensembl" id="ENSAMXT00005020171.1">
    <property type="protein sequence ID" value="ENSAMXP00005018255.1"/>
    <property type="gene ID" value="ENSAMXG00005009513.1"/>
</dbReference>
<feature type="region of interest" description="Disordered" evidence="1">
    <location>
        <begin position="1"/>
        <end position="23"/>
    </location>
</feature>
<evidence type="ECO:0000313" key="3">
    <source>
        <dbReference type="Ensembl" id="ENSAMXP00005018255.1"/>
    </source>
</evidence>
<evidence type="ECO:0000259" key="2">
    <source>
        <dbReference type="Pfam" id="PF12004"/>
    </source>
</evidence>
<reference evidence="3" key="1">
    <citation type="submission" date="2025-08" db="UniProtKB">
        <authorList>
            <consortium name="Ensembl"/>
        </authorList>
    </citation>
    <scope>IDENTIFICATION</scope>
</reference>
<sequence>MSFSDKEEQESHLPNGRSISLMDLQGSVRSVPLETPPRVSRVGSQTFIDQAEVAPGVNLPQSAPQVRRPLHSTVIQQCGLQPLSFQNPVYHLSNLHVSQARLAGPLQSDASSENLSTTGSSCSASPGATPRNCMPSTANSVDEAGPGPRGVQGEEVPTVAVSEPNHWPPEAQAVAEARQRCAGTAHIIKVEQQSRGQAAAGNGASWLLKSVSHSTPLHGTASLNTESQQQSSACNRQQSTCSRESPRPSGCPIRQNQNIEHTTQSPQSATAARINFLRAGGERNIVRNQDSHKRFCFFKTRSCPLRQNASF</sequence>
<evidence type="ECO:0000256" key="1">
    <source>
        <dbReference type="SAM" id="MobiDB-lite"/>
    </source>
</evidence>
<protein>
    <recommendedName>
        <fullName evidence="2">Disabled homolog 2-interacting protein C-terminal domain-containing protein</fullName>
    </recommendedName>
</protein>
<organism evidence="3 4">
    <name type="scientific">Astyanax mexicanus</name>
    <name type="common">Blind cave fish</name>
    <name type="synonym">Astyanax fasciatus mexicanus</name>
    <dbReference type="NCBI Taxonomy" id="7994"/>
    <lineage>
        <taxon>Eukaryota</taxon>
        <taxon>Metazoa</taxon>
        <taxon>Chordata</taxon>
        <taxon>Craniata</taxon>
        <taxon>Vertebrata</taxon>
        <taxon>Euteleostomi</taxon>
        <taxon>Actinopterygii</taxon>
        <taxon>Neopterygii</taxon>
        <taxon>Teleostei</taxon>
        <taxon>Ostariophysi</taxon>
        <taxon>Characiformes</taxon>
        <taxon>Characoidei</taxon>
        <taxon>Acestrorhamphidae</taxon>
        <taxon>Acestrorhamphinae</taxon>
        <taxon>Astyanax</taxon>
    </lineage>
</organism>
<dbReference type="AlphaFoldDB" id="A0A8B9HWL9"/>
<accession>A0A8B9HWL9</accession>
<dbReference type="Pfam" id="PF12004">
    <property type="entry name" value="DAB2P_C"/>
    <property type="match status" value="1"/>
</dbReference>
<feature type="compositionally biased region" description="Polar residues" evidence="1">
    <location>
        <begin position="108"/>
        <end position="126"/>
    </location>
</feature>
<feature type="compositionally biased region" description="Polar residues" evidence="1">
    <location>
        <begin position="254"/>
        <end position="269"/>
    </location>
</feature>
<feature type="compositionally biased region" description="Basic and acidic residues" evidence="1">
    <location>
        <begin position="1"/>
        <end position="11"/>
    </location>
</feature>
<dbReference type="InterPro" id="IPR021887">
    <property type="entry name" value="DAB2P_C"/>
</dbReference>